<gene>
    <name evidence="3" type="ORF">NEOLEDRAFT_9420</name>
</gene>
<keyword evidence="2" id="KW-0472">Membrane</keyword>
<proteinExistence type="predicted"/>
<dbReference type="EMBL" id="KV425551">
    <property type="protein sequence ID" value="KZT30437.1"/>
    <property type="molecule type" value="Genomic_DNA"/>
</dbReference>
<dbReference type="AlphaFoldDB" id="A0A165VZK9"/>
<keyword evidence="2" id="KW-0812">Transmembrane</keyword>
<organism evidence="3 4">
    <name type="scientific">Neolentinus lepideus HHB14362 ss-1</name>
    <dbReference type="NCBI Taxonomy" id="1314782"/>
    <lineage>
        <taxon>Eukaryota</taxon>
        <taxon>Fungi</taxon>
        <taxon>Dikarya</taxon>
        <taxon>Basidiomycota</taxon>
        <taxon>Agaricomycotina</taxon>
        <taxon>Agaricomycetes</taxon>
        <taxon>Gloeophyllales</taxon>
        <taxon>Gloeophyllaceae</taxon>
        <taxon>Neolentinus</taxon>
    </lineage>
</organism>
<reference evidence="3 4" key="1">
    <citation type="journal article" date="2016" name="Mol. Biol. Evol.">
        <title>Comparative Genomics of Early-Diverging Mushroom-Forming Fungi Provides Insights into the Origins of Lignocellulose Decay Capabilities.</title>
        <authorList>
            <person name="Nagy L.G."/>
            <person name="Riley R."/>
            <person name="Tritt A."/>
            <person name="Adam C."/>
            <person name="Daum C."/>
            <person name="Floudas D."/>
            <person name="Sun H."/>
            <person name="Yadav J.S."/>
            <person name="Pangilinan J."/>
            <person name="Larsson K.H."/>
            <person name="Matsuura K."/>
            <person name="Barry K."/>
            <person name="Labutti K."/>
            <person name="Kuo R."/>
            <person name="Ohm R.A."/>
            <person name="Bhattacharya S.S."/>
            <person name="Shirouzu T."/>
            <person name="Yoshinaga Y."/>
            <person name="Martin F.M."/>
            <person name="Grigoriev I.V."/>
            <person name="Hibbett D.S."/>
        </authorList>
    </citation>
    <scope>NUCLEOTIDE SEQUENCE [LARGE SCALE GENOMIC DNA]</scope>
    <source>
        <strain evidence="3 4">HHB14362 ss-1</strain>
    </source>
</reference>
<feature type="compositionally biased region" description="Low complexity" evidence="1">
    <location>
        <begin position="83"/>
        <end position="98"/>
    </location>
</feature>
<evidence type="ECO:0000313" key="3">
    <source>
        <dbReference type="EMBL" id="KZT30437.1"/>
    </source>
</evidence>
<feature type="compositionally biased region" description="Basic residues" evidence="1">
    <location>
        <begin position="139"/>
        <end position="155"/>
    </location>
</feature>
<dbReference type="InParanoid" id="A0A165VZK9"/>
<name>A0A165VZK9_9AGAM</name>
<protein>
    <recommendedName>
        <fullName evidence="5">Transmembrane protein</fullName>
    </recommendedName>
</protein>
<evidence type="ECO:0000313" key="4">
    <source>
        <dbReference type="Proteomes" id="UP000076761"/>
    </source>
</evidence>
<feature type="compositionally biased region" description="Polar residues" evidence="1">
    <location>
        <begin position="182"/>
        <end position="200"/>
    </location>
</feature>
<keyword evidence="2" id="KW-1133">Transmembrane helix</keyword>
<evidence type="ECO:0008006" key="5">
    <source>
        <dbReference type="Google" id="ProtNLM"/>
    </source>
</evidence>
<evidence type="ECO:0000256" key="1">
    <source>
        <dbReference type="SAM" id="MobiDB-lite"/>
    </source>
</evidence>
<feature type="region of interest" description="Disordered" evidence="1">
    <location>
        <begin position="139"/>
        <end position="206"/>
    </location>
</feature>
<dbReference type="OrthoDB" id="3267256at2759"/>
<feature type="transmembrane region" description="Helical" evidence="2">
    <location>
        <begin position="108"/>
        <end position="128"/>
    </location>
</feature>
<keyword evidence="4" id="KW-1185">Reference proteome</keyword>
<feature type="region of interest" description="Disordered" evidence="1">
    <location>
        <begin position="69"/>
        <end position="98"/>
    </location>
</feature>
<sequence length="253" mass="27914">MYYCCNVNRQYIVNRSRASDVSHQAGFYSVQSIEFEPSPDSSPCPSMYLHPRTNGSALCPPACGPGLVVSDRTPGETQDETGQQQIQDPPPDQFQHAAAGQQFGKRTYAGIAILAIVVVLGLVIYGVFGKWPRATLKKWKKERQARKHPPRRMKSRGVQTVGDEPEVKEEKVRGDADVEQPETASEQEWWTKSPVSATTEKSPRLSLALDSPSLPLWTEKRGSAILEAESTEAFGDGSAIEQESIHSSVKSRD</sequence>
<dbReference type="Proteomes" id="UP000076761">
    <property type="component" value="Unassembled WGS sequence"/>
</dbReference>
<feature type="region of interest" description="Disordered" evidence="1">
    <location>
        <begin position="229"/>
        <end position="253"/>
    </location>
</feature>
<accession>A0A165VZK9</accession>
<evidence type="ECO:0000256" key="2">
    <source>
        <dbReference type="SAM" id="Phobius"/>
    </source>
</evidence>